<feature type="signal peptide" evidence="1">
    <location>
        <begin position="1"/>
        <end position="23"/>
    </location>
</feature>
<evidence type="ECO:0000313" key="2">
    <source>
        <dbReference type="EMBL" id="PPU91904.1"/>
    </source>
</evidence>
<feature type="chain" id="PRO_5015646040" description="Transporter" evidence="1">
    <location>
        <begin position="24"/>
        <end position="224"/>
    </location>
</feature>
<keyword evidence="1" id="KW-0732">Signal</keyword>
<dbReference type="OrthoDB" id="7061356at2"/>
<evidence type="ECO:0000313" key="3">
    <source>
        <dbReference type="Proteomes" id="UP000239939"/>
    </source>
</evidence>
<dbReference type="RefSeq" id="WP_128417455.1">
    <property type="nucleotide sequence ID" value="NZ_MDEJ01000077.1"/>
</dbReference>
<protein>
    <recommendedName>
        <fullName evidence="4">Transporter</fullName>
    </recommendedName>
</protein>
<sequence>MSLKLFPALLLAAASVLAFRAQAAASLTTDDAALTPEGRCQVETWLRGSHQGRELTAVPACTRAGNEFSLGLSTFSDQPQAGIVALGVKRLFRDLDQQRWGVGASLGANWDVRRQRLDGVIITVPLSIALDADLRSLLHLNVGANTPSGTAMALTASVGMEHTLGPAWTLLAETVGDSRGGFGQQAGLRRLFGDRASVDLLAGYQHGEDHTPWVTLGFNLLLPD</sequence>
<name>A0A2S7EMN1_9XANT</name>
<organism evidence="2 3">
    <name type="scientific">Xanthomonas populi</name>
    <dbReference type="NCBI Taxonomy" id="53414"/>
    <lineage>
        <taxon>Bacteria</taxon>
        <taxon>Pseudomonadati</taxon>
        <taxon>Pseudomonadota</taxon>
        <taxon>Gammaproteobacteria</taxon>
        <taxon>Lysobacterales</taxon>
        <taxon>Lysobacteraceae</taxon>
        <taxon>Xanthomonas</taxon>
    </lineage>
</organism>
<proteinExistence type="predicted"/>
<comment type="caution">
    <text evidence="2">The sequence shown here is derived from an EMBL/GenBank/DDBJ whole genome shotgun (WGS) entry which is preliminary data.</text>
</comment>
<accession>A0A2S7EMN1</accession>
<dbReference type="AlphaFoldDB" id="A0A2S7EMN1"/>
<dbReference type="Proteomes" id="UP000239939">
    <property type="component" value="Unassembled WGS sequence"/>
</dbReference>
<dbReference type="EMBL" id="MDEJ01000077">
    <property type="protein sequence ID" value="PPU91904.1"/>
    <property type="molecule type" value="Genomic_DNA"/>
</dbReference>
<gene>
    <name evidence="2" type="ORF">XpopCFBP1817_12870</name>
</gene>
<evidence type="ECO:0000256" key="1">
    <source>
        <dbReference type="SAM" id="SignalP"/>
    </source>
</evidence>
<evidence type="ECO:0008006" key="4">
    <source>
        <dbReference type="Google" id="ProtNLM"/>
    </source>
</evidence>
<keyword evidence="3" id="KW-1185">Reference proteome</keyword>
<reference evidence="3" key="1">
    <citation type="submission" date="2016-08" db="EMBL/GenBank/DDBJ databases">
        <authorList>
            <person name="Merda D."/>
            <person name="Briand M."/>
            <person name="Taghouti G."/>
            <person name="Carrere S."/>
            <person name="Gouzy J."/>
            <person name="Portier P."/>
            <person name="Jacques M.-A."/>
            <person name="Fischer-Le Saux M."/>
        </authorList>
    </citation>
    <scope>NUCLEOTIDE SEQUENCE [LARGE SCALE GENOMIC DNA]</scope>
    <source>
        <strain evidence="3">CFBP1817</strain>
    </source>
</reference>